<evidence type="ECO:0000313" key="2">
    <source>
        <dbReference type="Proteomes" id="UP001180020"/>
    </source>
</evidence>
<comment type="caution">
    <text evidence="1">The sequence shown here is derived from an EMBL/GenBank/DDBJ whole genome shotgun (WGS) entry which is preliminary data.</text>
</comment>
<name>A0AAV9EK57_ACOCL</name>
<gene>
    <name evidence="1" type="ORF">QJS10_CPA06g00202</name>
</gene>
<organism evidence="1 2">
    <name type="scientific">Acorus calamus</name>
    <name type="common">Sweet flag</name>
    <dbReference type="NCBI Taxonomy" id="4465"/>
    <lineage>
        <taxon>Eukaryota</taxon>
        <taxon>Viridiplantae</taxon>
        <taxon>Streptophyta</taxon>
        <taxon>Embryophyta</taxon>
        <taxon>Tracheophyta</taxon>
        <taxon>Spermatophyta</taxon>
        <taxon>Magnoliopsida</taxon>
        <taxon>Liliopsida</taxon>
        <taxon>Acoraceae</taxon>
        <taxon>Acorus</taxon>
    </lineage>
</organism>
<protein>
    <submittedName>
        <fullName evidence="1">Uncharacterized protein</fullName>
    </submittedName>
</protein>
<reference evidence="1" key="1">
    <citation type="journal article" date="2023" name="Nat. Commun.">
        <title>Diploid and tetraploid genomes of Acorus and the evolution of monocots.</title>
        <authorList>
            <person name="Ma L."/>
            <person name="Liu K.W."/>
            <person name="Li Z."/>
            <person name="Hsiao Y.Y."/>
            <person name="Qi Y."/>
            <person name="Fu T."/>
            <person name="Tang G.D."/>
            <person name="Zhang D."/>
            <person name="Sun W.H."/>
            <person name="Liu D.K."/>
            <person name="Li Y."/>
            <person name="Chen G.Z."/>
            <person name="Liu X.D."/>
            <person name="Liao X.Y."/>
            <person name="Jiang Y.T."/>
            <person name="Yu X."/>
            <person name="Hao Y."/>
            <person name="Huang J."/>
            <person name="Zhao X.W."/>
            <person name="Ke S."/>
            <person name="Chen Y.Y."/>
            <person name="Wu W.L."/>
            <person name="Hsu J.L."/>
            <person name="Lin Y.F."/>
            <person name="Huang M.D."/>
            <person name="Li C.Y."/>
            <person name="Huang L."/>
            <person name="Wang Z.W."/>
            <person name="Zhao X."/>
            <person name="Zhong W.Y."/>
            <person name="Peng D.H."/>
            <person name="Ahmad S."/>
            <person name="Lan S."/>
            <person name="Zhang J.S."/>
            <person name="Tsai W.C."/>
            <person name="Van de Peer Y."/>
            <person name="Liu Z.J."/>
        </authorList>
    </citation>
    <scope>NUCLEOTIDE SEQUENCE</scope>
    <source>
        <strain evidence="1">CP</strain>
    </source>
</reference>
<accession>A0AAV9EK57</accession>
<reference evidence="1" key="2">
    <citation type="submission" date="2023-06" db="EMBL/GenBank/DDBJ databases">
        <authorList>
            <person name="Ma L."/>
            <person name="Liu K.-W."/>
            <person name="Li Z."/>
            <person name="Hsiao Y.-Y."/>
            <person name="Qi Y."/>
            <person name="Fu T."/>
            <person name="Tang G."/>
            <person name="Zhang D."/>
            <person name="Sun W.-H."/>
            <person name="Liu D.-K."/>
            <person name="Li Y."/>
            <person name="Chen G.-Z."/>
            <person name="Liu X.-D."/>
            <person name="Liao X.-Y."/>
            <person name="Jiang Y.-T."/>
            <person name="Yu X."/>
            <person name="Hao Y."/>
            <person name="Huang J."/>
            <person name="Zhao X.-W."/>
            <person name="Ke S."/>
            <person name="Chen Y.-Y."/>
            <person name="Wu W.-L."/>
            <person name="Hsu J.-L."/>
            <person name="Lin Y.-F."/>
            <person name="Huang M.-D."/>
            <person name="Li C.-Y."/>
            <person name="Huang L."/>
            <person name="Wang Z.-W."/>
            <person name="Zhao X."/>
            <person name="Zhong W.-Y."/>
            <person name="Peng D.-H."/>
            <person name="Ahmad S."/>
            <person name="Lan S."/>
            <person name="Zhang J.-S."/>
            <person name="Tsai W.-C."/>
            <person name="Van De Peer Y."/>
            <person name="Liu Z.-J."/>
        </authorList>
    </citation>
    <scope>NUCLEOTIDE SEQUENCE</scope>
    <source>
        <strain evidence="1">CP</strain>
        <tissue evidence="1">Leaves</tissue>
    </source>
</reference>
<sequence>MARVVVEVEKVVGLVWEMVELVAEEEEEVEVEMDRGLGMGQGLAMVAADFEGLV</sequence>
<proteinExistence type="predicted"/>
<dbReference type="AlphaFoldDB" id="A0AAV9EK57"/>
<dbReference type="Proteomes" id="UP001180020">
    <property type="component" value="Unassembled WGS sequence"/>
</dbReference>
<keyword evidence="2" id="KW-1185">Reference proteome</keyword>
<evidence type="ECO:0000313" key="1">
    <source>
        <dbReference type="EMBL" id="KAK1313424.1"/>
    </source>
</evidence>
<dbReference type="EMBL" id="JAUJYO010000006">
    <property type="protein sequence ID" value="KAK1313424.1"/>
    <property type="molecule type" value="Genomic_DNA"/>
</dbReference>